<comment type="caution">
    <text evidence="2">The sequence shown here is derived from an EMBL/GenBank/DDBJ whole genome shotgun (WGS) entry which is preliminary data.</text>
</comment>
<name>A0A7J5PV90_9BACE</name>
<sequence length="252" mass="28977">MADNILSDFGINILEEEIDDVIFQTNEFLCDATFTGSQGPFWWLAKTRLFLVTQSLIIQSFTKFRSVRQILDGTKTGQNHRKIKSRTPCSEYPHLNICYSGAKVQICPVKNESKRIKFTSIVHFLFSCTMVDNTNRFLPRLDGLASKSRVKICFVASDSHVRRKCVGLYRHPARCFAGKRNPCSLKHRKLAETAAGRVSDRPTDNLPTDRGKSRQMKQLNIYKSIISRWQKSHFFKSNDIHLRIESTSKTIK</sequence>
<evidence type="ECO:0000313" key="3">
    <source>
        <dbReference type="Proteomes" id="UP000434604"/>
    </source>
</evidence>
<protein>
    <submittedName>
        <fullName evidence="2">Uncharacterized protein</fullName>
    </submittedName>
</protein>
<reference evidence="2 3" key="1">
    <citation type="journal article" date="2019" name="Nat. Med.">
        <title>A library of human gut bacterial isolates paired with longitudinal multiomics data enables mechanistic microbiome research.</title>
        <authorList>
            <person name="Poyet M."/>
            <person name="Groussin M."/>
            <person name="Gibbons S.M."/>
            <person name="Avila-Pacheco J."/>
            <person name="Jiang X."/>
            <person name="Kearney S.M."/>
            <person name="Perrotta A.R."/>
            <person name="Berdy B."/>
            <person name="Zhao S."/>
            <person name="Lieberman T.D."/>
            <person name="Swanson P.K."/>
            <person name="Smith M."/>
            <person name="Roesemann S."/>
            <person name="Alexander J.E."/>
            <person name="Rich S.A."/>
            <person name="Livny J."/>
            <person name="Vlamakis H."/>
            <person name="Clish C."/>
            <person name="Bullock K."/>
            <person name="Deik A."/>
            <person name="Scott J."/>
            <person name="Pierce K.A."/>
            <person name="Xavier R.J."/>
            <person name="Alm E.J."/>
        </authorList>
    </citation>
    <scope>NUCLEOTIDE SEQUENCE [LARGE SCALE GENOMIC DNA]</scope>
    <source>
        <strain evidence="2 3">BIOML-A58</strain>
    </source>
</reference>
<evidence type="ECO:0000256" key="1">
    <source>
        <dbReference type="SAM" id="MobiDB-lite"/>
    </source>
</evidence>
<dbReference type="Proteomes" id="UP000434604">
    <property type="component" value="Unassembled WGS sequence"/>
</dbReference>
<dbReference type="RefSeq" id="WP_151934933.1">
    <property type="nucleotide sequence ID" value="NZ_WDED01000020.1"/>
</dbReference>
<feature type="region of interest" description="Disordered" evidence="1">
    <location>
        <begin position="194"/>
        <end position="213"/>
    </location>
</feature>
<accession>A0A7J5PV90</accession>
<dbReference type="EMBL" id="WDED01000020">
    <property type="protein sequence ID" value="KAB6146842.1"/>
    <property type="molecule type" value="Genomic_DNA"/>
</dbReference>
<organism evidence="2 3">
    <name type="scientific">Bacteroides xylanisolvens</name>
    <dbReference type="NCBI Taxonomy" id="371601"/>
    <lineage>
        <taxon>Bacteria</taxon>
        <taxon>Pseudomonadati</taxon>
        <taxon>Bacteroidota</taxon>
        <taxon>Bacteroidia</taxon>
        <taxon>Bacteroidales</taxon>
        <taxon>Bacteroidaceae</taxon>
        <taxon>Bacteroides</taxon>
    </lineage>
</organism>
<proteinExistence type="predicted"/>
<feature type="compositionally biased region" description="Basic and acidic residues" evidence="1">
    <location>
        <begin position="198"/>
        <end position="212"/>
    </location>
</feature>
<evidence type="ECO:0000313" key="2">
    <source>
        <dbReference type="EMBL" id="KAB6146842.1"/>
    </source>
</evidence>
<gene>
    <name evidence="2" type="ORF">GA398_13965</name>
</gene>
<dbReference type="AlphaFoldDB" id="A0A7J5PV90"/>